<feature type="signal peptide" evidence="1">
    <location>
        <begin position="1"/>
        <end position="21"/>
    </location>
</feature>
<proteinExistence type="predicted"/>
<evidence type="ECO:0000256" key="1">
    <source>
        <dbReference type="SAM" id="SignalP"/>
    </source>
</evidence>
<comment type="caution">
    <text evidence="2">The sequence shown here is derived from an EMBL/GenBank/DDBJ whole genome shotgun (WGS) entry which is preliminary data.</text>
</comment>
<gene>
    <name evidence="2" type="ORF">MUN53_10635</name>
</gene>
<evidence type="ECO:0008006" key="4">
    <source>
        <dbReference type="Google" id="ProtNLM"/>
    </source>
</evidence>
<dbReference type="EMBL" id="JAKZMM010000025">
    <property type="protein sequence ID" value="MCJ2381063.1"/>
    <property type="molecule type" value="Genomic_DNA"/>
</dbReference>
<dbReference type="RefSeq" id="WP_243325400.1">
    <property type="nucleotide sequence ID" value="NZ_JAKZMM010000025.1"/>
</dbReference>
<keyword evidence="1" id="KW-0732">Signal</keyword>
<organism evidence="2 3">
    <name type="scientific">Parabacteroides faecalis</name>
    <dbReference type="NCBI Taxonomy" id="2924040"/>
    <lineage>
        <taxon>Bacteria</taxon>
        <taxon>Pseudomonadati</taxon>
        <taxon>Bacteroidota</taxon>
        <taxon>Bacteroidia</taxon>
        <taxon>Bacteroidales</taxon>
        <taxon>Tannerellaceae</taxon>
        <taxon>Parabacteroides</taxon>
    </lineage>
</organism>
<reference evidence="2 3" key="1">
    <citation type="submission" date="2022-03" db="EMBL/GenBank/DDBJ databases">
        <title>Parabacteroides sp. nov. isolated from swine feces.</title>
        <authorList>
            <person name="Bak J.E."/>
        </authorList>
    </citation>
    <scope>NUCLEOTIDE SEQUENCE [LARGE SCALE GENOMIC DNA]</scope>
    <source>
        <strain evidence="2 3">AGMB00274</strain>
    </source>
</reference>
<name>A0ABT0C2F3_9BACT</name>
<sequence length="138" mass="15238">MKQLINLFLFSLLAITLPSCDDDNVGIVTQIEPEVTEVTIGSEAASFSIKTKRSGWFLDELQYFSKDGSKTIVNETKNINGVDVPLDTMAGSWYQVVKSAPNEIAFQIAENETGKERKLIVTITGIGMSYDDLTVIQQ</sequence>
<dbReference type="Proteomes" id="UP001165444">
    <property type="component" value="Unassembled WGS sequence"/>
</dbReference>
<keyword evidence="3" id="KW-1185">Reference proteome</keyword>
<protein>
    <recommendedName>
        <fullName evidence="4">BACON domain-containing protein</fullName>
    </recommendedName>
</protein>
<evidence type="ECO:0000313" key="2">
    <source>
        <dbReference type="EMBL" id="MCJ2381063.1"/>
    </source>
</evidence>
<feature type="chain" id="PRO_5047450061" description="BACON domain-containing protein" evidence="1">
    <location>
        <begin position="22"/>
        <end position="138"/>
    </location>
</feature>
<evidence type="ECO:0000313" key="3">
    <source>
        <dbReference type="Proteomes" id="UP001165444"/>
    </source>
</evidence>
<accession>A0ABT0C2F3</accession>